<dbReference type="InterPro" id="IPR006139">
    <property type="entry name" value="D-isomer_2_OHA_DH_cat_dom"/>
</dbReference>
<dbReference type="Proteomes" id="UP000037784">
    <property type="component" value="Unassembled WGS sequence"/>
</dbReference>
<dbReference type="GO" id="GO:0016616">
    <property type="term" value="F:oxidoreductase activity, acting on the CH-OH group of donors, NAD or NADP as acceptor"/>
    <property type="evidence" value="ECO:0007669"/>
    <property type="project" value="InterPro"/>
</dbReference>
<dbReference type="Pfam" id="PF02826">
    <property type="entry name" value="2-Hacid_dh_C"/>
    <property type="match status" value="1"/>
</dbReference>
<dbReference type="SUPFAM" id="SSF52283">
    <property type="entry name" value="Formate/glycerate dehydrogenase catalytic domain-like"/>
    <property type="match status" value="1"/>
</dbReference>
<reference evidence="8" key="2">
    <citation type="submission" date="2015-08" db="EMBL/GenBank/DDBJ databases">
        <title>Draft Genome Sequence of a Heterotrophic Facultative Anaerobic Bacterium Ardenticatena maritima Strain 110S.</title>
        <authorList>
            <person name="Kawaichi S."/>
            <person name="Yoshida T."/>
            <person name="Sako Y."/>
            <person name="Nakamura R."/>
        </authorList>
    </citation>
    <scope>NUCLEOTIDE SEQUENCE [LARGE SCALE GENOMIC DNA]</scope>
    <source>
        <strain evidence="8">110S</strain>
    </source>
</reference>
<dbReference type="PROSITE" id="PS00065">
    <property type="entry name" value="D_2_HYDROXYACID_DH_1"/>
    <property type="match status" value="1"/>
</dbReference>
<evidence type="ECO:0008006" key="9">
    <source>
        <dbReference type="Google" id="ProtNLM"/>
    </source>
</evidence>
<dbReference type="Pfam" id="PF00389">
    <property type="entry name" value="2-Hacid_dh"/>
    <property type="match status" value="1"/>
</dbReference>
<dbReference type="FunFam" id="3.40.50.720:FF:000363">
    <property type="entry name" value="D-isomer specific 2-hydroxyacid dehydrogenase"/>
    <property type="match status" value="1"/>
</dbReference>
<accession>A0A0M8K8C0</accession>
<organism evidence="7 8">
    <name type="scientific">Ardenticatena maritima</name>
    <dbReference type="NCBI Taxonomy" id="872965"/>
    <lineage>
        <taxon>Bacteria</taxon>
        <taxon>Bacillati</taxon>
        <taxon>Chloroflexota</taxon>
        <taxon>Ardenticatenia</taxon>
        <taxon>Ardenticatenales</taxon>
        <taxon>Ardenticatenaceae</taxon>
        <taxon>Ardenticatena</taxon>
    </lineage>
</organism>
<feature type="domain" description="D-isomer specific 2-hydroxyacid dehydrogenase NAD-binding" evidence="6">
    <location>
        <begin position="107"/>
        <end position="300"/>
    </location>
</feature>
<keyword evidence="2 4" id="KW-0560">Oxidoreductase</keyword>
<evidence type="ECO:0000256" key="1">
    <source>
        <dbReference type="ARBA" id="ARBA00005854"/>
    </source>
</evidence>
<evidence type="ECO:0000313" key="7">
    <source>
        <dbReference type="EMBL" id="GAP62539.1"/>
    </source>
</evidence>
<dbReference type="InterPro" id="IPR036291">
    <property type="entry name" value="NAD(P)-bd_dom_sf"/>
</dbReference>
<dbReference type="EMBL" id="BBZA01000062">
    <property type="protein sequence ID" value="GAP62539.1"/>
    <property type="molecule type" value="Genomic_DNA"/>
</dbReference>
<evidence type="ECO:0000256" key="2">
    <source>
        <dbReference type="ARBA" id="ARBA00023002"/>
    </source>
</evidence>
<dbReference type="PANTHER" id="PTHR43333:SF1">
    <property type="entry name" value="D-ISOMER SPECIFIC 2-HYDROXYACID DEHYDROGENASE NAD-BINDING DOMAIN-CONTAINING PROTEIN"/>
    <property type="match status" value="1"/>
</dbReference>
<dbReference type="OrthoDB" id="9792971at2"/>
<dbReference type="Gene3D" id="3.40.50.720">
    <property type="entry name" value="NAD(P)-binding Rossmann-like Domain"/>
    <property type="match status" value="2"/>
</dbReference>
<dbReference type="AlphaFoldDB" id="A0A0M8K8C0"/>
<dbReference type="InterPro" id="IPR029752">
    <property type="entry name" value="D-isomer_DH_CS1"/>
</dbReference>
<name>A0A0M8K8C0_9CHLR</name>
<feature type="domain" description="D-isomer specific 2-hydroxyacid dehydrogenase catalytic" evidence="5">
    <location>
        <begin position="66"/>
        <end position="332"/>
    </location>
</feature>
<protein>
    <recommendedName>
        <fullName evidence="9">D-2-hydroxyacid dehydrogenase</fullName>
    </recommendedName>
</protein>
<evidence type="ECO:0000259" key="5">
    <source>
        <dbReference type="Pfam" id="PF00389"/>
    </source>
</evidence>
<proteinExistence type="inferred from homology"/>
<comment type="caution">
    <text evidence="7">The sequence shown here is derived from an EMBL/GenBank/DDBJ whole genome shotgun (WGS) entry which is preliminary data.</text>
</comment>
<dbReference type="SUPFAM" id="SSF51735">
    <property type="entry name" value="NAD(P)-binding Rossmann-fold domains"/>
    <property type="match status" value="1"/>
</dbReference>
<dbReference type="CDD" id="cd05300">
    <property type="entry name" value="2-Hacid_dh_1"/>
    <property type="match status" value="1"/>
</dbReference>
<dbReference type="InParanoid" id="A0A0M8K8C0"/>
<evidence type="ECO:0000256" key="4">
    <source>
        <dbReference type="RuleBase" id="RU003719"/>
    </source>
</evidence>
<gene>
    <name evidence="7" type="ORF">ARMA_0962</name>
</gene>
<dbReference type="STRING" id="872965.SE16_06935"/>
<dbReference type="InterPro" id="IPR006140">
    <property type="entry name" value="D-isomer_DH_NAD-bd"/>
</dbReference>
<reference evidence="7 8" key="1">
    <citation type="journal article" date="2015" name="Genome Announc.">
        <title>Draft Genome Sequence of a Heterotrophic Facultative Anaerobic Thermophilic Bacterium, Ardenticatena maritima Strain 110ST.</title>
        <authorList>
            <person name="Kawaichi S."/>
            <person name="Yoshida T."/>
            <person name="Sako Y."/>
            <person name="Nakamura R."/>
        </authorList>
    </citation>
    <scope>NUCLEOTIDE SEQUENCE [LARGE SCALE GENOMIC DNA]</scope>
    <source>
        <strain evidence="7 8">110S</strain>
    </source>
</reference>
<evidence type="ECO:0000259" key="6">
    <source>
        <dbReference type="Pfam" id="PF02826"/>
    </source>
</evidence>
<keyword evidence="8" id="KW-1185">Reference proteome</keyword>
<evidence type="ECO:0000313" key="8">
    <source>
        <dbReference type="Proteomes" id="UP000037784"/>
    </source>
</evidence>
<dbReference type="GO" id="GO:0051287">
    <property type="term" value="F:NAD binding"/>
    <property type="evidence" value="ECO:0007669"/>
    <property type="project" value="InterPro"/>
</dbReference>
<sequence>MTVPVLITLDFTPEHIARLQAISDELVIRQVRTRTPEGVAEALNQYPDTEVLYAIRLPTAWRSEWGVRWIQLHSAGVDHIPLDVIPPHVRITNASGIHAVCMAEHAFGMILALRRRLTDMMFAKPWHAWPPDRWALYARPLLRGQTMGILGYGAIGREIGRLAKAFGMRVLAYKRNPAQRADHTFVLPGTGDPEGRFPDAWFGPGELFRLLEESHVVVNTLPATRETEHLLNADAFRHMPPGALFVNIGRGRTVDETALVDALRTGALGGAALDVFEQEPLPAHHPLWSLDNVIISPHVSAAFPEYDDFAVALFAENLRRYLQEEPLLNEVNRQHGY</sequence>
<evidence type="ECO:0000256" key="3">
    <source>
        <dbReference type="ARBA" id="ARBA00023027"/>
    </source>
</evidence>
<keyword evidence="3" id="KW-0520">NAD</keyword>
<comment type="similarity">
    <text evidence="1 4">Belongs to the D-isomer specific 2-hydroxyacid dehydrogenase family.</text>
</comment>
<dbReference type="PANTHER" id="PTHR43333">
    <property type="entry name" value="2-HACID_DH_C DOMAIN-CONTAINING PROTEIN"/>
    <property type="match status" value="1"/>
</dbReference>
<dbReference type="RefSeq" id="WP_054492451.1">
    <property type="nucleotide sequence ID" value="NZ_BBZA01000062.1"/>
</dbReference>